<evidence type="ECO:0000256" key="1">
    <source>
        <dbReference type="SAM" id="Coils"/>
    </source>
</evidence>
<evidence type="ECO:0000313" key="2">
    <source>
        <dbReference type="EMBL" id="CCI47809.1"/>
    </source>
</evidence>
<protein>
    <submittedName>
        <fullName evidence="2">Uncharacterized protein</fullName>
    </submittedName>
</protein>
<dbReference type="Proteomes" id="UP000053237">
    <property type="component" value="Unassembled WGS sequence"/>
</dbReference>
<organism evidence="2 3">
    <name type="scientific">Albugo candida</name>
    <dbReference type="NCBI Taxonomy" id="65357"/>
    <lineage>
        <taxon>Eukaryota</taxon>
        <taxon>Sar</taxon>
        <taxon>Stramenopiles</taxon>
        <taxon>Oomycota</taxon>
        <taxon>Peronosporomycetes</taxon>
        <taxon>Albuginales</taxon>
        <taxon>Albuginaceae</taxon>
        <taxon>Albugo</taxon>
    </lineage>
</organism>
<keyword evidence="1" id="KW-0175">Coiled coil</keyword>
<reference evidence="2 3" key="1">
    <citation type="submission" date="2012-05" db="EMBL/GenBank/DDBJ databases">
        <title>Recombination and specialization in a pathogen metapopulation.</title>
        <authorList>
            <person name="Gardiner A."/>
            <person name="Kemen E."/>
            <person name="Schultz-Larsen T."/>
            <person name="MacLean D."/>
            <person name="Van Oosterhout C."/>
            <person name="Jones J.D.G."/>
        </authorList>
    </citation>
    <scope>NUCLEOTIDE SEQUENCE [LARGE SCALE GENOMIC DNA]</scope>
    <source>
        <strain evidence="2 3">Ac Nc2</strain>
    </source>
</reference>
<comment type="caution">
    <text evidence="2">The sequence shown here is derived from an EMBL/GenBank/DDBJ whole genome shotgun (WGS) entry which is preliminary data.</text>
</comment>
<dbReference type="AlphaFoldDB" id="A0A024GMQ4"/>
<name>A0A024GMQ4_9STRA</name>
<accession>A0A024GMQ4</accession>
<keyword evidence="3" id="KW-1185">Reference proteome</keyword>
<proteinExistence type="predicted"/>
<gene>
    <name evidence="2" type="ORF">BN9_088280</name>
</gene>
<dbReference type="InParanoid" id="A0A024GMQ4"/>
<sequence length="194" mass="22120">MCQSKLDAAVKMHEEDESQLNQLTDRHNKVKLDLRKATIMIQDLKVFMEAQQTKLDNMQKTRGTKTFVSTGAQTMATGNQSSSRERLYRLQHEEDEIKMKDMIKEKLELETEVLKSRSILKDFRHCMETQLAFLNVVKAGKEVHSTGPVATEAAGTANSYQRATACEHHAHPTVDLITSLRMQVNMLELKLKDC</sequence>
<evidence type="ECO:0000313" key="3">
    <source>
        <dbReference type="Proteomes" id="UP000053237"/>
    </source>
</evidence>
<dbReference type="EMBL" id="CAIX01000188">
    <property type="protein sequence ID" value="CCI47809.1"/>
    <property type="molecule type" value="Genomic_DNA"/>
</dbReference>
<feature type="coiled-coil region" evidence="1">
    <location>
        <begin position="6"/>
        <end position="33"/>
    </location>
</feature>